<dbReference type="Proteomes" id="UP000027601">
    <property type="component" value="Unassembled WGS sequence"/>
</dbReference>
<dbReference type="eggNOG" id="ENOG5030W3E">
    <property type="taxonomic scope" value="Bacteria"/>
</dbReference>
<accession>A0A069D1I3</accession>
<dbReference type="OrthoDB" id="1048225at2"/>
<sequence>MRLKREDYVLERTSDGGYFAWLSFNMQCNAYGDSPEEAVLNLQQVMEELVNDMYLVEDFV</sequence>
<gene>
    <name evidence="1" type="ORF">JCM15093_1353</name>
</gene>
<evidence type="ECO:0000313" key="2">
    <source>
        <dbReference type="Proteomes" id="UP000027601"/>
    </source>
</evidence>
<reference evidence="1 2" key="1">
    <citation type="journal article" date="2015" name="Microbes Environ.">
        <title>Distribution and evolution of nitrogen fixation genes in the phylum bacteroidetes.</title>
        <authorList>
            <person name="Inoue J."/>
            <person name="Oshima K."/>
            <person name="Suda W."/>
            <person name="Sakamoto M."/>
            <person name="Iino T."/>
            <person name="Noda S."/>
            <person name="Hongoh Y."/>
            <person name="Hattori M."/>
            <person name="Ohkuma M."/>
        </authorList>
    </citation>
    <scope>NUCLEOTIDE SEQUENCE [LARGE SCALE GENOMIC DNA]</scope>
    <source>
        <strain evidence="1 2">JCM 15093</strain>
    </source>
</reference>
<evidence type="ECO:0008006" key="3">
    <source>
        <dbReference type="Google" id="ProtNLM"/>
    </source>
</evidence>
<dbReference type="AlphaFoldDB" id="A0A069D1I3"/>
<keyword evidence="2" id="KW-1185">Reference proteome</keyword>
<name>A0A069D1I3_9BACE</name>
<dbReference type="SUPFAM" id="SSF143100">
    <property type="entry name" value="TTHA1013/TTHA0281-like"/>
    <property type="match status" value="1"/>
</dbReference>
<dbReference type="RefSeq" id="WP_024996166.1">
    <property type="nucleotide sequence ID" value="NZ_ATZI01000005.1"/>
</dbReference>
<dbReference type="STRING" id="1121097.GCA_000428125_01686"/>
<protein>
    <recommendedName>
        <fullName evidence="3">HicB family protein</fullName>
    </recommendedName>
</protein>
<dbReference type="Gene3D" id="3.30.160.250">
    <property type="match status" value="1"/>
</dbReference>
<evidence type="ECO:0000313" key="1">
    <source>
        <dbReference type="EMBL" id="GAK36205.1"/>
    </source>
</evidence>
<dbReference type="InterPro" id="IPR035069">
    <property type="entry name" value="TTHA1013/TTHA0281-like"/>
</dbReference>
<organism evidence="1 2">
    <name type="scientific">Bacteroides graminisolvens DSM 19988 = JCM 15093</name>
    <dbReference type="NCBI Taxonomy" id="1121097"/>
    <lineage>
        <taxon>Bacteria</taxon>
        <taxon>Pseudomonadati</taxon>
        <taxon>Bacteroidota</taxon>
        <taxon>Bacteroidia</taxon>
        <taxon>Bacteroidales</taxon>
        <taxon>Bacteroidaceae</taxon>
        <taxon>Bacteroides</taxon>
    </lineage>
</organism>
<proteinExistence type="predicted"/>
<comment type="caution">
    <text evidence="1">The sequence shown here is derived from an EMBL/GenBank/DDBJ whole genome shotgun (WGS) entry which is preliminary data.</text>
</comment>
<dbReference type="EMBL" id="BAJS01000005">
    <property type="protein sequence ID" value="GAK36205.1"/>
    <property type="molecule type" value="Genomic_DNA"/>
</dbReference>